<accession>A0ABW9JLE0</accession>
<sequence>MKNFLKKNTLTILGVLLGALSGFLYWKFIGCSTGSCAITSNPINSTLYGAVMGGLLSSILKKDKKQHDISGNNKPG</sequence>
<name>A0ABW9JLE0_9SPHI</name>
<reference evidence="1 2" key="1">
    <citation type="submission" date="2024-12" db="EMBL/GenBank/DDBJ databases">
        <authorList>
            <person name="Hu S."/>
        </authorList>
    </citation>
    <scope>NUCLEOTIDE SEQUENCE [LARGE SCALE GENOMIC DNA]</scope>
    <source>
        <strain evidence="1 2">P-25</strain>
    </source>
</reference>
<dbReference type="EMBL" id="SRMP02000033">
    <property type="protein sequence ID" value="MFN0292746.1"/>
    <property type="molecule type" value="Genomic_DNA"/>
</dbReference>
<dbReference type="InterPro" id="IPR045764">
    <property type="entry name" value="DUF6132"/>
</dbReference>
<organism evidence="1 2">
    <name type="scientific">Pedobacter helvus</name>
    <dbReference type="NCBI Taxonomy" id="2563444"/>
    <lineage>
        <taxon>Bacteria</taxon>
        <taxon>Pseudomonadati</taxon>
        <taxon>Bacteroidota</taxon>
        <taxon>Sphingobacteriia</taxon>
        <taxon>Sphingobacteriales</taxon>
        <taxon>Sphingobacteriaceae</taxon>
        <taxon>Pedobacter</taxon>
    </lineage>
</organism>
<comment type="caution">
    <text evidence="1">The sequence shown here is derived from an EMBL/GenBank/DDBJ whole genome shotgun (WGS) entry which is preliminary data.</text>
</comment>
<evidence type="ECO:0000313" key="2">
    <source>
        <dbReference type="Proteomes" id="UP001517367"/>
    </source>
</evidence>
<protein>
    <submittedName>
        <fullName evidence="1">DUF6132 family protein</fullName>
    </submittedName>
</protein>
<dbReference type="Proteomes" id="UP001517367">
    <property type="component" value="Unassembled WGS sequence"/>
</dbReference>
<gene>
    <name evidence="1" type="ORF">E5L68_015210</name>
</gene>
<dbReference type="RefSeq" id="WP_138731317.1">
    <property type="nucleotide sequence ID" value="NZ_SRMP02000033.1"/>
</dbReference>
<keyword evidence="2" id="KW-1185">Reference proteome</keyword>
<dbReference type="Pfam" id="PF19628">
    <property type="entry name" value="DUF6132"/>
    <property type="match status" value="1"/>
</dbReference>
<evidence type="ECO:0000313" key="1">
    <source>
        <dbReference type="EMBL" id="MFN0292746.1"/>
    </source>
</evidence>
<proteinExistence type="predicted"/>